<organism evidence="5">
    <name type="scientific">Dechloromonas aromatica (strain RCB)</name>
    <dbReference type="NCBI Taxonomy" id="159087"/>
    <lineage>
        <taxon>Bacteria</taxon>
        <taxon>Pseudomonadati</taxon>
        <taxon>Pseudomonadota</taxon>
        <taxon>Betaproteobacteria</taxon>
        <taxon>Rhodocyclales</taxon>
        <taxon>Azonexaceae</taxon>
        <taxon>Dechloromonas</taxon>
    </lineage>
</organism>
<dbReference type="SUPFAM" id="SSF46785">
    <property type="entry name" value="Winged helix' DNA-binding domain"/>
    <property type="match status" value="1"/>
</dbReference>
<dbReference type="SMART" id="SM00895">
    <property type="entry name" value="FCD"/>
    <property type="match status" value="1"/>
</dbReference>
<dbReference type="EMBL" id="CP000089">
    <property type="protein sequence ID" value="AAZ45654.1"/>
    <property type="molecule type" value="Genomic_DNA"/>
</dbReference>
<dbReference type="OrthoDB" id="8066003at2"/>
<dbReference type="GO" id="GO:0003700">
    <property type="term" value="F:DNA-binding transcription factor activity"/>
    <property type="evidence" value="ECO:0007669"/>
    <property type="project" value="InterPro"/>
</dbReference>
<proteinExistence type="predicted"/>
<feature type="domain" description="HTH gntR-type" evidence="4">
    <location>
        <begin position="2"/>
        <end position="69"/>
    </location>
</feature>
<accession>Q47HM7</accession>
<keyword evidence="1" id="KW-0805">Transcription regulation</keyword>
<dbReference type="AlphaFoldDB" id="Q47HM7"/>
<dbReference type="HOGENOM" id="CLU_017584_5_5_4"/>
<dbReference type="eggNOG" id="COG1802">
    <property type="taxonomic scope" value="Bacteria"/>
</dbReference>
<dbReference type="InterPro" id="IPR000524">
    <property type="entry name" value="Tscrpt_reg_HTH_GntR"/>
</dbReference>
<dbReference type="Gene3D" id="1.10.10.10">
    <property type="entry name" value="Winged helix-like DNA-binding domain superfamily/Winged helix DNA-binding domain"/>
    <property type="match status" value="1"/>
</dbReference>
<dbReference type="Gene3D" id="1.20.120.530">
    <property type="entry name" value="GntR ligand-binding domain-like"/>
    <property type="match status" value="1"/>
</dbReference>
<sequence length="216" mass="24308">MASKKNLIYEEILGRLFEGRYRFGAPIPVKEISEDTGASRNPIMAALYRLQDNGFVRITAQVGCRVVEPTFDEISDFYRMFAATEGLIGELAAERATPDDLAKLRAINQQIAEIDNTKPDAARLYQQLNVRFHKQLHAMARSPIVCSRQLANFELSDFYLVQTEGFKAHIGLVYAEHQEIIDAIAEHQCEKAGTQAKMHIDSVARTLLEHLKLTTG</sequence>
<dbReference type="Pfam" id="PF07729">
    <property type="entry name" value="FCD"/>
    <property type="match status" value="1"/>
</dbReference>
<dbReference type="SUPFAM" id="SSF48008">
    <property type="entry name" value="GntR ligand-binding domain-like"/>
    <property type="match status" value="1"/>
</dbReference>
<dbReference type="SMART" id="SM00345">
    <property type="entry name" value="HTH_GNTR"/>
    <property type="match status" value="1"/>
</dbReference>
<reference evidence="5" key="1">
    <citation type="submission" date="2005-08" db="EMBL/GenBank/DDBJ databases">
        <title>Complete sequence of Dechloromonas aromatica RCB.</title>
        <authorList>
            <person name="Salinero K.K."/>
            <person name="Copeland A."/>
            <person name="Lucas S."/>
            <person name="Lapidus A."/>
            <person name="Barry K."/>
            <person name="Detter J.C."/>
            <person name="Glavina T."/>
            <person name="Hammon N."/>
            <person name="Israni S."/>
            <person name="Pitluck S."/>
            <person name="Di Bartolo G."/>
            <person name="Trong S."/>
            <person name="Schmutz J."/>
            <person name="Larimer F."/>
            <person name="Land M."/>
            <person name="Ivanova N."/>
            <person name="Richardson P."/>
        </authorList>
    </citation>
    <scope>NUCLEOTIDE SEQUENCE</scope>
    <source>
        <strain evidence="5">RCB</strain>
    </source>
</reference>
<evidence type="ECO:0000313" key="5">
    <source>
        <dbReference type="EMBL" id="AAZ45654.1"/>
    </source>
</evidence>
<evidence type="ECO:0000256" key="2">
    <source>
        <dbReference type="ARBA" id="ARBA00023125"/>
    </source>
</evidence>
<dbReference type="Pfam" id="PF00392">
    <property type="entry name" value="GntR"/>
    <property type="match status" value="1"/>
</dbReference>
<dbReference type="InterPro" id="IPR036388">
    <property type="entry name" value="WH-like_DNA-bd_sf"/>
</dbReference>
<evidence type="ECO:0000256" key="1">
    <source>
        <dbReference type="ARBA" id="ARBA00023015"/>
    </source>
</evidence>
<dbReference type="PROSITE" id="PS50949">
    <property type="entry name" value="HTH_GNTR"/>
    <property type="match status" value="1"/>
</dbReference>
<dbReference type="InterPro" id="IPR011711">
    <property type="entry name" value="GntR_C"/>
</dbReference>
<protein>
    <submittedName>
        <fullName evidence="5">Transcriptional regulator, GntR family</fullName>
    </submittedName>
</protein>
<dbReference type="GO" id="GO:0003677">
    <property type="term" value="F:DNA binding"/>
    <property type="evidence" value="ECO:0007669"/>
    <property type="project" value="UniProtKB-KW"/>
</dbReference>
<dbReference type="KEGG" id="dar:Daro_0898"/>
<keyword evidence="2" id="KW-0238">DNA-binding</keyword>
<dbReference type="PANTHER" id="PTHR43537">
    <property type="entry name" value="TRANSCRIPTIONAL REGULATOR, GNTR FAMILY"/>
    <property type="match status" value="1"/>
</dbReference>
<gene>
    <name evidence="5" type="ordered locus">Daro_0898</name>
</gene>
<evidence type="ECO:0000259" key="4">
    <source>
        <dbReference type="PROSITE" id="PS50949"/>
    </source>
</evidence>
<dbReference type="PANTHER" id="PTHR43537:SF24">
    <property type="entry name" value="GLUCONATE OPERON TRANSCRIPTIONAL REPRESSOR"/>
    <property type="match status" value="1"/>
</dbReference>
<dbReference type="STRING" id="159087.Daro_0898"/>
<dbReference type="InterPro" id="IPR008920">
    <property type="entry name" value="TF_FadR/GntR_C"/>
</dbReference>
<name>Q47HM7_DECAR</name>
<keyword evidence="3" id="KW-0804">Transcription</keyword>
<evidence type="ECO:0000256" key="3">
    <source>
        <dbReference type="ARBA" id="ARBA00023163"/>
    </source>
</evidence>
<dbReference type="InterPro" id="IPR036390">
    <property type="entry name" value="WH_DNA-bd_sf"/>
</dbReference>